<sequence length="218" mass="23652">MSSDATVFDCEPRKRSGTGGSRAVRRDGWVPAVIYGGKKEPMNIKMRYNQVLKAYTTGNLIDVLGIVDLEGKKHQVIGRDIQVDPVKDLPMHVDLMRVDSSTRVTVNVPVRFLNEETCPGLKAGGVLNVVRHEVEVVAPATEIPEALEFDLASFEIGDAIKISGTSMPKGVEATITDRDFTVATIASPSGLKSQQDEDEDGEEVAADEVPATEVKDEE</sequence>
<comment type="caution">
    <text evidence="9">The sequence shown here is derived from an EMBL/GenBank/DDBJ whole genome shotgun (WGS) entry which is preliminary data.</text>
</comment>
<evidence type="ECO:0000259" key="7">
    <source>
        <dbReference type="Pfam" id="PF01386"/>
    </source>
</evidence>
<dbReference type="InterPro" id="IPR037121">
    <property type="entry name" value="Ribosomal_bL25_C"/>
</dbReference>
<feature type="region of interest" description="Disordered" evidence="6">
    <location>
        <begin position="186"/>
        <end position="218"/>
    </location>
</feature>
<keyword evidence="2 5" id="KW-0694">RNA-binding</keyword>
<dbReference type="InterPro" id="IPR029751">
    <property type="entry name" value="Ribosomal_L25_dom"/>
</dbReference>
<dbReference type="AlphaFoldDB" id="A0A9X2L7B9"/>
<dbReference type="Proteomes" id="UP001142610">
    <property type="component" value="Unassembled WGS sequence"/>
</dbReference>
<evidence type="ECO:0000259" key="8">
    <source>
        <dbReference type="Pfam" id="PF14693"/>
    </source>
</evidence>
<feature type="domain" description="Large ribosomal subunit protein bL25 beta" evidence="8">
    <location>
        <begin position="104"/>
        <end position="188"/>
    </location>
</feature>
<dbReference type="InterPro" id="IPR001021">
    <property type="entry name" value="Ribosomal_bL25_long"/>
</dbReference>
<accession>A0A9X2L7B9</accession>
<dbReference type="Gene3D" id="2.170.120.20">
    <property type="entry name" value="Ribosomal protein L25, beta domain"/>
    <property type="match status" value="1"/>
</dbReference>
<proteinExistence type="inferred from homology"/>
<dbReference type="HAMAP" id="MF_01334">
    <property type="entry name" value="Ribosomal_bL25_CTC"/>
    <property type="match status" value="1"/>
</dbReference>
<organism evidence="9 10">
    <name type="scientific">Parvularcula maris</name>
    <dbReference type="NCBI Taxonomy" id="2965077"/>
    <lineage>
        <taxon>Bacteria</taxon>
        <taxon>Pseudomonadati</taxon>
        <taxon>Pseudomonadota</taxon>
        <taxon>Alphaproteobacteria</taxon>
        <taxon>Parvularculales</taxon>
        <taxon>Parvularculaceae</taxon>
        <taxon>Parvularcula</taxon>
    </lineage>
</organism>
<dbReference type="NCBIfam" id="NF004128">
    <property type="entry name" value="PRK05618.1-2"/>
    <property type="match status" value="1"/>
</dbReference>
<feature type="compositionally biased region" description="Acidic residues" evidence="6">
    <location>
        <begin position="196"/>
        <end position="206"/>
    </location>
</feature>
<dbReference type="InterPro" id="IPR011035">
    <property type="entry name" value="Ribosomal_bL25/Gln-tRNA_synth"/>
</dbReference>
<dbReference type="NCBIfam" id="TIGR00731">
    <property type="entry name" value="bL25_bact_ctc"/>
    <property type="match status" value="1"/>
</dbReference>
<comment type="subunit">
    <text evidence="5">Part of the 50S ribosomal subunit; part of the 5S rRNA/L5/L18/L25 subcomplex. Contacts the 5S rRNA. Binds to the 5S rRNA independently of L5 and L18.</text>
</comment>
<dbReference type="SUPFAM" id="SSF50715">
    <property type="entry name" value="Ribosomal protein L25-like"/>
    <property type="match status" value="1"/>
</dbReference>
<evidence type="ECO:0000256" key="6">
    <source>
        <dbReference type="SAM" id="MobiDB-lite"/>
    </source>
</evidence>
<evidence type="ECO:0000256" key="3">
    <source>
        <dbReference type="ARBA" id="ARBA00022980"/>
    </source>
</evidence>
<dbReference type="GO" id="GO:0008097">
    <property type="term" value="F:5S rRNA binding"/>
    <property type="evidence" value="ECO:0007669"/>
    <property type="project" value="InterPro"/>
</dbReference>
<name>A0A9X2L7B9_9PROT</name>
<dbReference type="GO" id="GO:0022625">
    <property type="term" value="C:cytosolic large ribosomal subunit"/>
    <property type="evidence" value="ECO:0007669"/>
    <property type="project" value="TreeGrafter"/>
</dbReference>
<keyword evidence="3 5" id="KW-0689">Ribosomal protein</keyword>
<evidence type="ECO:0000256" key="1">
    <source>
        <dbReference type="ARBA" id="ARBA00022730"/>
    </source>
</evidence>
<feature type="region of interest" description="Disordered" evidence="6">
    <location>
        <begin position="1"/>
        <end position="22"/>
    </location>
</feature>
<dbReference type="Pfam" id="PF14693">
    <property type="entry name" value="Ribosomal_TL5_C"/>
    <property type="match status" value="1"/>
</dbReference>
<evidence type="ECO:0000256" key="4">
    <source>
        <dbReference type="ARBA" id="ARBA00023274"/>
    </source>
</evidence>
<dbReference type="InterPro" id="IPR020056">
    <property type="entry name" value="Rbsml_bL25/Gln-tRNA_synth_N"/>
</dbReference>
<dbReference type="GO" id="GO:0003735">
    <property type="term" value="F:structural constituent of ribosome"/>
    <property type="evidence" value="ECO:0007669"/>
    <property type="project" value="InterPro"/>
</dbReference>
<evidence type="ECO:0000313" key="9">
    <source>
        <dbReference type="EMBL" id="MCQ8184318.1"/>
    </source>
</evidence>
<evidence type="ECO:0000256" key="5">
    <source>
        <dbReference type="HAMAP-Rule" id="MF_01334"/>
    </source>
</evidence>
<keyword evidence="4 5" id="KW-0687">Ribonucleoprotein</keyword>
<comment type="function">
    <text evidence="5">This is one of the proteins that binds to the 5S RNA in the ribosome where it forms part of the central protuberance.</text>
</comment>
<protein>
    <recommendedName>
        <fullName evidence="5">Large ribosomal subunit protein bL25</fullName>
    </recommendedName>
    <alternativeName>
        <fullName evidence="5">General stress protein CTC</fullName>
    </alternativeName>
</protein>
<gene>
    <name evidence="5" type="primary">rplY</name>
    <name evidence="5" type="synonym">ctc</name>
    <name evidence="9" type="ORF">NOG11_02860</name>
</gene>
<keyword evidence="1 5" id="KW-0699">rRNA-binding</keyword>
<dbReference type="CDD" id="cd00495">
    <property type="entry name" value="Ribosomal_L25_TL5_CTC"/>
    <property type="match status" value="1"/>
</dbReference>
<dbReference type="Gene3D" id="2.40.240.10">
    <property type="entry name" value="Ribosomal Protein L25, Chain P"/>
    <property type="match status" value="1"/>
</dbReference>
<dbReference type="InterPro" id="IPR020930">
    <property type="entry name" value="Ribosomal_uL5_bac-type"/>
</dbReference>
<comment type="similarity">
    <text evidence="5">Belongs to the bacterial ribosomal protein bL25 family. CTC subfamily.</text>
</comment>
<dbReference type="Pfam" id="PF01386">
    <property type="entry name" value="Ribosomal_L25p"/>
    <property type="match status" value="1"/>
</dbReference>
<feature type="domain" description="Large ribosomal subunit protein bL25 L25" evidence="7">
    <location>
        <begin position="10"/>
        <end position="95"/>
    </location>
</feature>
<dbReference type="InterPro" id="IPR020057">
    <property type="entry name" value="Ribosomal_bL25_b-dom"/>
</dbReference>
<dbReference type="GO" id="GO:0006412">
    <property type="term" value="P:translation"/>
    <property type="evidence" value="ECO:0007669"/>
    <property type="project" value="UniProtKB-UniRule"/>
</dbReference>
<evidence type="ECO:0000256" key="2">
    <source>
        <dbReference type="ARBA" id="ARBA00022884"/>
    </source>
</evidence>
<dbReference type="RefSeq" id="WP_256618123.1">
    <property type="nucleotide sequence ID" value="NZ_JANIBC010000001.1"/>
</dbReference>
<reference evidence="9" key="1">
    <citation type="submission" date="2022-07" db="EMBL/GenBank/DDBJ databases">
        <title>Parvularcula maris sp. nov., an algicidal bacterium isolated from seawater.</title>
        <authorList>
            <person name="Li F."/>
        </authorList>
    </citation>
    <scope>NUCLEOTIDE SEQUENCE</scope>
    <source>
        <strain evidence="9">BGMRC 0090</strain>
    </source>
</reference>
<evidence type="ECO:0000313" key="10">
    <source>
        <dbReference type="Proteomes" id="UP001142610"/>
    </source>
</evidence>
<dbReference type="PANTHER" id="PTHR33284">
    <property type="entry name" value="RIBOSOMAL PROTEIN L25/GLN-TRNA SYNTHETASE, ANTI-CODON-BINDING DOMAIN-CONTAINING PROTEIN"/>
    <property type="match status" value="1"/>
</dbReference>
<dbReference type="PANTHER" id="PTHR33284:SF1">
    <property type="entry name" value="RIBOSOMAL PROTEIN L25_GLN-TRNA SYNTHETASE, ANTI-CODON-BINDING DOMAIN-CONTAINING PROTEIN"/>
    <property type="match status" value="1"/>
</dbReference>
<keyword evidence="10" id="KW-1185">Reference proteome</keyword>
<dbReference type="EMBL" id="JANIBC010000001">
    <property type="protein sequence ID" value="MCQ8184318.1"/>
    <property type="molecule type" value="Genomic_DNA"/>
</dbReference>